<dbReference type="AlphaFoldDB" id="A0A941I876"/>
<keyword evidence="3" id="KW-1185">Reference proteome</keyword>
<feature type="transmembrane region" description="Helical" evidence="1">
    <location>
        <begin position="131"/>
        <end position="153"/>
    </location>
</feature>
<reference evidence="2" key="1">
    <citation type="submission" date="2021-04" db="EMBL/GenBank/DDBJ databases">
        <title>novel species isolated from subtropical streams in China.</title>
        <authorList>
            <person name="Lu H."/>
        </authorList>
    </citation>
    <scope>NUCLEOTIDE SEQUENCE</scope>
    <source>
        <strain evidence="2">LFS511W</strain>
    </source>
</reference>
<dbReference type="Proteomes" id="UP000680067">
    <property type="component" value="Unassembled WGS sequence"/>
</dbReference>
<comment type="caution">
    <text evidence="2">The sequence shown here is derived from an EMBL/GenBank/DDBJ whole genome shotgun (WGS) entry which is preliminary data.</text>
</comment>
<accession>A0A941I876</accession>
<proteinExistence type="predicted"/>
<feature type="transmembrane region" description="Helical" evidence="1">
    <location>
        <begin position="102"/>
        <end position="125"/>
    </location>
</feature>
<keyword evidence="1" id="KW-0812">Transmembrane</keyword>
<feature type="transmembrane region" description="Helical" evidence="1">
    <location>
        <begin position="27"/>
        <end position="50"/>
    </location>
</feature>
<dbReference type="RefSeq" id="WP_212687904.1">
    <property type="nucleotide sequence ID" value="NZ_JAGSPN010000007.1"/>
</dbReference>
<evidence type="ECO:0000256" key="1">
    <source>
        <dbReference type="SAM" id="Phobius"/>
    </source>
</evidence>
<keyword evidence="1" id="KW-0472">Membrane</keyword>
<sequence length="159" mass="18762">MRHHKTSLHSSAQRAQPRFRIERWHRYSLYALLAGLWISGAVWLFVRYLLRTVTEFGEVPHPAEHPLMQLHGALLWFWLFLWGSLLLQHIRRAHQAQRNRRSGWTLISLLLIVSLSAYGLYYLAAENSRQVWSWLHAICGLFLPLVIYLHIVCGRNQKT</sequence>
<evidence type="ECO:0000313" key="3">
    <source>
        <dbReference type="Proteomes" id="UP000680067"/>
    </source>
</evidence>
<organism evidence="2 3">
    <name type="scientific">Undibacterium luofuense</name>
    <dbReference type="NCBI Taxonomy" id="2828733"/>
    <lineage>
        <taxon>Bacteria</taxon>
        <taxon>Pseudomonadati</taxon>
        <taxon>Pseudomonadota</taxon>
        <taxon>Betaproteobacteria</taxon>
        <taxon>Burkholderiales</taxon>
        <taxon>Oxalobacteraceae</taxon>
        <taxon>Undibacterium</taxon>
    </lineage>
</organism>
<name>A0A941I876_9BURK</name>
<feature type="transmembrane region" description="Helical" evidence="1">
    <location>
        <begin position="70"/>
        <end position="90"/>
    </location>
</feature>
<dbReference type="EMBL" id="JAGSPN010000007">
    <property type="protein sequence ID" value="MBR7782588.1"/>
    <property type="molecule type" value="Genomic_DNA"/>
</dbReference>
<keyword evidence="1" id="KW-1133">Transmembrane helix</keyword>
<protein>
    <submittedName>
        <fullName evidence="2">DUF4405 domain-containing protein</fullName>
    </submittedName>
</protein>
<evidence type="ECO:0000313" key="2">
    <source>
        <dbReference type="EMBL" id="MBR7782588.1"/>
    </source>
</evidence>
<gene>
    <name evidence="2" type="ORF">KDM89_10560</name>
</gene>